<dbReference type="RefSeq" id="WP_345197384.1">
    <property type="nucleotide sequence ID" value="NZ_BAABFL010000436.1"/>
</dbReference>
<feature type="transmembrane region" description="Helical" evidence="8">
    <location>
        <begin position="375"/>
        <end position="398"/>
    </location>
</feature>
<feature type="transmembrane region" description="Helical" evidence="8">
    <location>
        <begin position="55"/>
        <end position="73"/>
    </location>
</feature>
<dbReference type="EMBL" id="BAABFL010000436">
    <property type="protein sequence ID" value="GAA4651078.1"/>
    <property type="molecule type" value="Genomic_DNA"/>
</dbReference>
<keyword evidence="7 8" id="KW-0472">Membrane</keyword>
<dbReference type="PANTHER" id="PTHR35334:SF4">
    <property type="entry name" value="SERINE TRANSPORTER-RELATED"/>
    <property type="match status" value="1"/>
</dbReference>
<keyword evidence="10" id="KW-1185">Reference proteome</keyword>
<evidence type="ECO:0000256" key="8">
    <source>
        <dbReference type="SAM" id="Phobius"/>
    </source>
</evidence>
<feature type="transmembrane region" description="Helical" evidence="8">
    <location>
        <begin position="146"/>
        <end position="164"/>
    </location>
</feature>
<proteinExistence type="predicted"/>
<evidence type="ECO:0000256" key="4">
    <source>
        <dbReference type="ARBA" id="ARBA00022519"/>
    </source>
</evidence>
<keyword evidence="2" id="KW-0813">Transport</keyword>
<evidence type="ECO:0000256" key="1">
    <source>
        <dbReference type="ARBA" id="ARBA00004429"/>
    </source>
</evidence>
<comment type="caution">
    <text evidence="9">The sequence shown here is derived from an EMBL/GenBank/DDBJ whole genome shotgun (WGS) entry which is preliminary data.</text>
</comment>
<protein>
    <submittedName>
        <fullName evidence="9">Amino acid permease</fullName>
    </submittedName>
</protein>
<evidence type="ECO:0000256" key="2">
    <source>
        <dbReference type="ARBA" id="ARBA00022448"/>
    </source>
</evidence>
<feature type="transmembrane region" description="Helical" evidence="8">
    <location>
        <begin position="352"/>
        <end position="369"/>
    </location>
</feature>
<feature type="transmembrane region" description="Helical" evidence="8">
    <location>
        <begin position="309"/>
        <end position="331"/>
    </location>
</feature>
<dbReference type="InterPro" id="IPR018227">
    <property type="entry name" value="Amino_acid_transport_2"/>
</dbReference>
<comment type="subcellular location">
    <subcellularLocation>
        <location evidence="1">Cell inner membrane</location>
        <topology evidence="1">Multi-pass membrane protein</topology>
    </subcellularLocation>
</comment>
<dbReference type="Gene3D" id="1.20.1740.10">
    <property type="entry name" value="Amino acid/polyamine transporter I"/>
    <property type="match status" value="1"/>
</dbReference>
<evidence type="ECO:0000313" key="10">
    <source>
        <dbReference type="Proteomes" id="UP001500604"/>
    </source>
</evidence>
<accession>A0ABP8V4B9</accession>
<feature type="transmembrane region" description="Helical" evidence="8">
    <location>
        <begin position="410"/>
        <end position="431"/>
    </location>
</feature>
<feature type="transmembrane region" description="Helical" evidence="8">
    <location>
        <begin position="102"/>
        <end position="126"/>
    </location>
</feature>
<keyword evidence="5 8" id="KW-0812">Transmembrane</keyword>
<reference evidence="10" key="1">
    <citation type="journal article" date="2019" name="Int. J. Syst. Evol. Microbiol.">
        <title>The Global Catalogue of Microorganisms (GCM) 10K type strain sequencing project: providing services to taxonomists for standard genome sequencing and annotation.</title>
        <authorList>
            <consortium name="The Broad Institute Genomics Platform"/>
            <consortium name="The Broad Institute Genome Sequencing Center for Infectious Disease"/>
            <person name="Wu L."/>
            <person name="Ma J."/>
        </authorList>
    </citation>
    <scope>NUCLEOTIDE SEQUENCE [LARGE SCALE GENOMIC DNA]</scope>
    <source>
        <strain evidence="10">JCM 17805</strain>
    </source>
</reference>
<feature type="transmembrane region" description="Helical" evidence="8">
    <location>
        <begin position="212"/>
        <end position="236"/>
    </location>
</feature>
<evidence type="ECO:0000256" key="3">
    <source>
        <dbReference type="ARBA" id="ARBA00022475"/>
    </source>
</evidence>
<dbReference type="Proteomes" id="UP001500604">
    <property type="component" value="Unassembled WGS sequence"/>
</dbReference>
<evidence type="ECO:0000313" key="9">
    <source>
        <dbReference type="EMBL" id="GAA4651078.1"/>
    </source>
</evidence>
<evidence type="ECO:0000256" key="7">
    <source>
        <dbReference type="ARBA" id="ARBA00023136"/>
    </source>
</evidence>
<feature type="transmembrane region" description="Helical" evidence="8">
    <location>
        <begin position="171"/>
        <end position="192"/>
    </location>
</feature>
<keyword evidence="3" id="KW-1003">Cell membrane</keyword>
<dbReference type="PANTHER" id="PTHR35334">
    <property type="entry name" value="SERINE TRANSPORTER"/>
    <property type="match status" value="1"/>
</dbReference>
<feature type="transmembrane region" description="Helical" evidence="8">
    <location>
        <begin position="29"/>
        <end position="49"/>
    </location>
</feature>
<evidence type="ECO:0000256" key="6">
    <source>
        <dbReference type="ARBA" id="ARBA00022989"/>
    </source>
</evidence>
<keyword evidence="4" id="KW-0997">Cell inner membrane</keyword>
<evidence type="ECO:0000256" key="5">
    <source>
        <dbReference type="ARBA" id="ARBA00022692"/>
    </source>
</evidence>
<keyword evidence="6 8" id="KW-1133">Transmembrane helix</keyword>
<gene>
    <name evidence="9" type="ORF">GCM10023116_33610</name>
</gene>
<feature type="transmembrane region" description="Helical" evidence="8">
    <location>
        <begin position="256"/>
        <end position="276"/>
    </location>
</feature>
<name>A0ABP8V4B9_9GAMM</name>
<organism evidence="9 10">
    <name type="scientific">Kistimonas scapharcae</name>
    <dbReference type="NCBI Taxonomy" id="1036133"/>
    <lineage>
        <taxon>Bacteria</taxon>
        <taxon>Pseudomonadati</taxon>
        <taxon>Pseudomonadota</taxon>
        <taxon>Gammaproteobacteria</taxon>
        <taxon>Oceanospirillales</taxon>
        <taxon>Endozoicomonadaceae</taxon>
        <taxon>Kistimonas</taxon>
    </lineage>
</organism>
<sequence length="432" mass="47176">MTVNAAVAAPTTGTGVKASQKVAFGQLDWGWVVMSIGMAIGAGIVFLPVQVGMMGIWVFLLSSLIGYPAMYMFQKLLINTLAESDSCKDYTSIITEYLGKNWGMALGILYFIMLVIWVFVYSLAITNDSASYLRTFGVTETLLSESPLYSLCLIAGMVFLASYSEKILFRISGFMAMSVLATVLVLGAFMVPHWDMSNVSAAPPSGELFKNAIITLPFTLTSILFIQSLSPMTIAFREHSQNVEEARFRSLRAMKVAFALLFCIVFFYAISFTLTISQVQAVDAFNQNISSLAIIAQYMSGSVTNGLGIMINIFAVATSFLAIFLAFREACTGIVMNTLRRRYTDEQINQGTIKKGVTAFIILISWAAVVTNIPILYFTSLCSPIFGLVGCLIPAYLVHKIPRLAKYRGLATNIIIVVGILLVISPLLAFIG</sequence>